<accession>A0ABP0ESA4</accession>
<dbReference type="EMBL" id="CAWVOK010000012">
    <property type="protein sequence ID" value="CAK8162641.1"/>
    <property type="molecule type" value="Genomic_DNA"/>
</dbReference>
<protein>
    <submittedName>
        <fullName evidence="1">Uncharacterized protein</fullName>
    </submittedName>
</protein>
<name>A0ABP0ESA4_9RICK</name>
<proteinExistence type="predicted"/>
<dbReference type="Proteomes" id="UP001314181">
    <property type="component" value="Unassembled WGS sequence"/>
</dbReference>
<reference evidence="1 2" key="1">
    <citation type="submission" date="2024-01" db="EMBL/GenBank/DDBJ databases">
        <authorList>
            <person name="Kunselman E."/>
        </authorList>
    </citation>
    <scope>NUCLEOTIDE SEQUENCE [LARGE SCALE GENOMIC DNA]</scope>
    <source>
        <strain evidence="1">2 abalone samples</strain>
    </source>
</reference>
<sequence>MKKFLILYILHQCSLSNPSSTTHSVKIIETLLAILKTNDYWL</sequence>
<evidence type="ECO:0000313" key="2">
    <source>
        <dbReference type="Proteomes" id="UP001314181"/>
    </source>
</evidence>
<organism evidence="1 2">
    <name type="scientific">Candidatus Xenohaliotis californiensis</name>
    <dbReference type="NCBI Taxonomy" id="84677"/>
    <lineage>
        <taxon>Bacteria</taxon>
        <taxon>Pseudomonadati</taxon>
        <taxon>Pseudomonadota</taxon>
        <taxon>Alphaproteobacteria</taxon>
        <taxon>Rickettsiales</taxon>
        <taxon>Anaplasmataceae</taxon>
        <taxon>Candidatus Xenohaliotis</taxon>
    </lineage>
</organism>
<gene>
    <name evidence="1" type="ORF">CAXC1_200012</name>
</gene>
<keyword evidence="2" id="KW-1185">Reference proteome</keyword>
<evidence type="ECO:0000313" key="1">
    <source>
        <dbReference type="EMBL" id="CAK8162641.1"/>
    </source>
</evidence>
<comment type="caution">
    <text evidence="1">The sequence shown here is derived from an EMBL/GenBank/DDBJ whole genome shotgun (WGS) entry which is preliminary data.</text>
</comment>